<evidence type="ECO:0000313" key="7">
    <source>
        <dbReference type="Proteomes" id="UP000004756"/>
    </source>
</evidence>
<organism evidence="6 7">
    <name type="scientific">[Clostridium] asparagiforme DSM 15981</name>
    <dbReference type="NCBI Taxonomy" id="518636"/>
    <lineage>
        <taxon>Bacteria</taxon>
        <taxon>Bacillati</taxon>
        <taxon>Bacillota</taxon>
        <taxon>Clostridia</taxon>
        <taxon>Lachnospirales</taxon>
        <taxon>Lachnospiraceae</taxon>
        <taxon>Enterocloster</taxon>
    </lineage>
</organism>
<dbReference type="PANTHER" id="PTHR43297">
    <property type="entry name" value="OLIGOPEPTIDE TRANSPORT ATP-BINDING PROTEIN APPD"/>
    <property type="match status" value="1"/>
</dbReference>
<evidence type="ECO:0000313" key="6">
    <source>
        <dbReference type="EMBL" id="EEG54488.1"/>
    </source>
</evidence>
<dbReference type="GO" id="GO:0016020">
    <property type="term" value="C:membrane"/>
    <property type="evidence" value="ECO:0007669"/>
    <property type="project" value="UniProtKB-SubCell"/>
</dbReference>
<dbReference type="PANTHER" id="PTHR43297:SF7">
    <property type="entry name" value="D,D-DIPEPTIDE TRANSPORT ATP-BINDING PROTEIN DDPD-RELATED"/>
    <property type="match status" value="1"/>
</dbReference>
<dbReference type="InterPro" id="IPR050388">
    <property type="entry name" value="ABC_Ni/Peptide_Import"/>
</dbReference>
<evidence type="ECO:0000256" key="2">
    <source>
        <dbReference type="ARBA" id="ARBA00005417"/>
    </source>
</evidence>
<keyword evidence="5" id="KW-0472">Membrane</keyword>
<dbReference type="HOGENOM" id="CLU_2431988_0_0_9"/>
<dbReference type="EMBL" id="ACCJ01000263">
    <property type="protein sequence ID" value="EEG54488.1"/>
    <property type="molecule type" value="Genomic_DNA"/>
</dbReference>
<comment type="subcellular location">
    <subcellularLocation>
        <location evidence="1">Membrane</location>
    </subcellularLocation>
</comment>
<evidence type="ECO:0000256" key="5">
    <source>
        <dbReference type="ARBA" id="ARBA00023136"/>
    </source>
</evidence>
<evidence type="ECO:0000256" key="3">
    <source>
        <dbReference type="ARBA" id="ARBA00022448"/>
    </source>
</evidence>
<accession>C0D2G4</accession>
<gene>
    <name evidence="6" type="ORF">CLOSTASPAR_03453</name>
</gene>
<keyword evidence="3" id="KW-0813">Transport</keyword>
<dbReference type="InterPro" id="IPR027417">
    <property type="entry name" value="P-loop_NTPase"/>
</dbReference>
<feature type="non-terminal residue" evidence="6">
    <location>
        <position position="1"/>
    </location>
</feature>
<evidence type="ECO:0000256" key="4">
    <source>
        <dbReference type="ARBA" id="ARBA00022475"/>
    </source>
</evidence>
<proteinExistence type="inferred from homology"/>
<reference evidence="6 7" key="1">
    <citation type="submission" date="2009-02" db="EMBL/GenBank/DDBJ databases">
        <title>Draft genome sequence of Clostridium asparagiforme (DSM 15981).</title>
        <authorList>
            <person name="Sudarsanam P."/>
            <person name="Ley R."/>
            <person name="Guruge J."/>
            <person name="Turnbaugh P.J."/>
            <person name="Mahowald M."/>
            <person name="Liep D."/>
            <person name="Gordon J."/>
        </authorList>
    </citation>
    <scope>NUCLEOTIDE SEQUENCE [LARGE SCALE GENOMIC DNA]</scope>
    <source>
        <strain evidence="6 7">DSM 15981</strain>
    </source>
</reference>
<comment type="caution">
    <text evidence="6">The sequence shown here is derived from an EMBL/GenBank/DDBJ whole genome shotgun (WGS) entry which is preliminary data.</text>
</comment>
<sequence length="90" mass="10141">DEPTSALDAENRTLLLELLEQQRESAGILFISHDVAALRTLCGTVYVMEHGMLTEQGTMQELLGHPKQAWTKEYAAANHPMSREGWTWTD</sequence>
<evidence type="ECO:0000256" key="1">
    <source>
        <dbReference type="ARBA" id="ARBA00004370"/>
    </source>
</evidence>
<protein>
    <submittedName>
        <fullName evidence="6">Uncharacterized protein</fullName>
    </submittedName>
</protein>
<keyword evidence="7" id="KW-1185">Reference proteome</keyword>
<name>C0D2G4_9FIRM</name>
<dbReference type="AlphaFoldDB" id="C0D2G4"/>
<dbReference type="SUPFAM" id="SSF52540">
    <property type="entry name" value="P-loop containing nucleoside triphosphate hydrolases"/>
    <property type="match status" value="1"/>
</dbReference>
<comment type="similarity">
    <text evidence="2">Belongs to the ABC transporter superfamily.</text>
</comment>
<dbReference type="Proteomes" id="UP000004756">
    <property type="component" value="Unassembled WGS sequence"/>
</dbReference>
<dbReference type="Gene3D" id="3.40.50.300">
    <property type="entry name" value="P-loop containing nucleotide triphosphate hydrolases"/>
    <property type="match status" value="1"/>
</dbReference>
<keyword evidence="4" id="KW-1003">Cell membrane</keyword>